<protein>
    <submittedName>
        <fullName evidence="2">Uncharacterized protein</fullName>
    </submittedName>
</protein>
<evidence type="ECO:0000256" key="1">
    <source>
        <dbReference type="SAM" id="MobiDB-lite"/>
    </source>
</evidence>
<feature type="region of interest" description="Disordered" evidence="1">
    <location>
        <begin position="1"/>
        <end position="68"/>
    </location>
</feature>
<gene>
    <name evidence="2" type="ORF">CRENBAI_009613</name>
</gene>
<keyword evidence="3" id="KW-1185">Reference proteome</keyword>
<organism evidence="2 3">
    <name type="scientific">Crenichthys baileyi</name>
    <name type="common">White River springfish</name>
    <dbReference type="NCBI Taxonomy" id="28760"/>
    <lineage>
        <taxon>Eukaryota</taxon>
        <taxon>Metazoa</taxon>
        <taxon>Chordata</taxon>
        <taxon>Craniata</taxon>
        <taxon>Vertebrata</taxon>
        <taxon>Euteleostomi</taxon>
        <taxon>Actinopterygii</taxon>
        <taxon>Neopterygii</taxon>
        <taxon>Teleostei</taxon>
        <taxon>Neoteleostei</taxon>
        <taxon>Acanthomorphata</taxon>
        <taxon>Ovalentaria</taxon>
        <taxon>Atherinomorphae</taxon>
        <taxon>Cyprinodontiformes</taxon>
        <taxon>Goodeidae</taxon>
        <taxon>Crenichthys</taxon>
    </lineage>
</organism>
<evidence type="ECO:0000313" key="2">
    <source>
        <dbReference type="EMBL" id="KAK5607018.1"/>
    </source>
</evidence>
<sequence>MHTYCRRPLRTGLRSPKPQRLPERSRRSQSQPCTLSAPSPTRLRDTGRDLTHVDSGLRGSRRESGKLL</sequence>
<dbReference type="Proteomes" id="UP001311232">
    <property type="component" value="Unassembled WGS sequence"/>
</dbReference>
<feature type="compositionally biased region" description="Basic and acidic residues" evidence="1">
    <location>
        <begin position="42"/>
        <end position="52"/>
    </location>
</feature>
<dbReference type="AlphaFoldDB" id="A0AAV9RC69"/>
<reference evidence="2 3" key="1">
    <citation type="submission" date="2021-06" db="EMBL/GenBank/DDBJ databases">
        <authorList>
            <person name="Palmer J.M."/>
        </authorList>
    </citation>
    <scope>NUCLEOTIDE SEQUENCE [LARGE SCALE GENOMIC DNA]</scope>
    <source>
        <strain evidence="2 3">MEX-2019</strain>
        <tissue evidence="2">Muscle</tissue>
    </source>
</reference>
<evidence type="ECO:0000313" key="3">
    <source>
        <dbReference type="Proteomes" id="UP001311232"/>
    </source>
</evidence>
<accession>A0AAV9RC69</accession>
<dbReference type="EMBL" id="JAHHUM010002036">
    <property type="protein sequence ID" value="KAK5607018.1"/>
    <property type="molecule type" value="Genomic_DNA"/>
</dbReference>
<name>A0AAV9RC69_9TELE</name>
<comment type="caution">
    <text evidence="2">The sequence shown here is derived from an EMBL/GenBank/DDBJ whole genome shotgun (WGS) entry which is preliminary data.</text>
</comment>
<proteinExistence type="predicted"/>
<feature type="compositionally biased region" description="Polar residues" evidence="1">
    <location>
        <begin position="28"/>
        <end position="39"/>
    </location>
</feature>